<evidence type="ECO:0000313" key="1">
    <source>
        <dbReference type="EMBL" id="MBT0773647.1"/>
    </source>
</evidence>
<keyword evidence="2" id="KW-1185">Reference proteome</keyword>
<dbReference type="EMBL" id="JAHBAY010000019">
    <property type="protein sequence ID" value="MBT0773647.1"/>
    <property type="molecule type" value="Genomic_DNA"/>
</dbReference>
<comment type="caution">
    <text evidence="1">The sequence shown here is derived from an EMBL/GenBank/DDBJ whole genome shotgun (WGS) entry which is preliminary data.</text>
</comment>
<gene>
    <name evidence="1" type="ORF">KIH74_32180</name>
</gene>
<name>A0ABS5TS58_9ACTN</name>
<proteinExistence type="predicted"/>
<accession>A0ABS5TS58</accession>
<dbReference type="Proteomes" id="UP001197247">
    <property type="component" value="Unassembled WGS sequence"/>
</dbReference>
<evidence type="ECO:0000313" key="2">
    <source>
        <dbReference type="Proteomes" id="UP001197247"/>
    </source>
</evidence>
<dbReference type="RefSeq" id="WP_214160188.1">
    <property type="nucleotide sequence ID" value="NZ_JAHBAY010000019.1"/>
</dbReference>
<reference evidence="1 2" key="1">
    <citation type="submission" date="2021-05" db="EMBL/GenBank/DDBJ databases">
        <title>Kineosporia and Streptomyces sp. nov. two new marine actinobacteria isolated from Coral.</title>
        <authorList>
            <person name="Buangrab K."/>
            <person name="Sutthacheep M."/>
            <person name="Yeemin T."/>
            <person name="Harunari E."/>
            <person name="Igarashi Y."/>
            <person name="Kanchanasin P."/>
            <person name="Tanasupawat S."/>
            <person name="Phongsopitanun W."/>
        </authorList>
    </citation>
    <scope>NUCLEOTIDE SEQUENCE [LARGE SCALE GENOMIC DNA]</scope>
    <source>
        <strain evidence="1 2">J2-2</strain>
    </source>
</reference>
<organism evidence="1 2">
    <name type="scientific">Kineosporia corallincola</name>
    <dbReference type="NCBI Taxonomy" id="2835133"/>
    <lineage>
        <taxon>Bacteria</taxon>
        <taxon>Bacillati</taxon>
        <taxon>Actinomycetota</taxon>
        <taxon>Actinomycetes</taxon>
        <taxon>Kineosporiales</taxon>
        <taxon>Kineosporiaceae</taxon>
        <taxon>Kineosporia</taxon>
    </lineage>
</organism>
<protein>
    <submittedName>
        <fullName evidence="1">Uncharacterized protein</fullName>
    </submittedName>
</protein>
<sequence length="166" mass="17926">MLRGIAEHLGIQRPEGAARPSIFIMSYPVGGKTGTYDDLNAEKHFTGMDVPMNTVAGNEMLVLDAARRYPGIDTFGLNPGFVKCDIRGNLLGAGSLKHRATEGLLELFTPSADDYARRIVPRLASPDITGRRGAMFSNKGRAIQPTGRSSTIPGIALNLWSRSARL</sequence>